<organism evidence="1">
    <name type="scientific">hydrothermal vent metagenome</name>
    <dbReference type="NCBI Taxonomy" id="652676"/>
    <lineage>
        <taxon>unclassified sequences</taxon>
        <taxon>metagenomes</taxon>
        <taxon>ecological metagenomes</taxon>
    </lineage>
</organism>
<protein>
    <submittedName>
        <fullName evidence="1">Uncharacterized protein</fullName>
    </submittedName>
</protein>
<evidence type="ECO:0000313" key="1">
    <source>
        <dbReference type="EMBL" id="VAX05443.1"/>
    </source>
</evidence>
<proteinExistence type="predicted"/>
<reference evidence="1" key="1">
    <citation type="submission" date="2018-06" db="EMBL/GenBank/DDBJ databases">
        <authorList>
            <person name="Zhirakovskaya E."/>
        </authorList>
    </citation>
    <scope>NUCLEOTIDE SEQUENCE</scope>
</reference>
<dbReference type="Gene3D" id="2.60.40.4140">
    <property type="match status" value="1"/>
</dbReference>
<dbReference type="AlphaFoldDB" id="A0A3B1B0I3"/>
<gene>
    <name evidence="1" type="ORF">MNBD_GAMMA19-1652</name>
</gene>
<name>A0A3B1B0I3_9ZZZZ</name>
<accession>A0A3B1B0I3</accession>
<sequence length="202" mass="21058">MKHFFHALVGVFVLALSITNITQAGQLALPAADIIAPVVTQNNHVSTIEAGEDHQILVTVTDNIAIKSVILFYRGIGNSEYQAKTMRNVAGTDDYGVTISADQVSADGLEYYIRATDSAGNTLLHGYAFSPVTVTISSPLAGTTLTALSKPEPKSEKETSYKWLWIGLGVLAVGAVAAGGGGGDDTGIEQSTISITAPVPVP</sequence>
<dbReference type="EMBL" id="UOFV01000536">
    <property type="protein sequence ID" value="VAX05443.1"/>
    <property type="molecule type" value="Genomic_DNA"/>
</dbReference>